<dbReference type="InterPro" id="IPR052375">
    <property type="entry name" value="Complex_I_20kDa-like"/>
</dbReference>
<keyword evidence="8" id="KW-0830">Ubiquinone</keyword>
<comment type="cofactor">
    <cofactor evidence="1">
        <name>[4Fe-4S] cluster</name>
        <dbReference type="ChEBI" id="CHEBI:49883"/>
    </cofactor>
</comment>
<comment type="similarity">
    <text evidence="2">Belongs to the complex I 20 kDa subunit family.</text>
</comment>
<evidence type="ECO:0000256" key="6">
    <source>
        <dbReference type="ARBA" id="ARBA00023014"/>
    </source>
</evidence>
<sequence length="210" mass="23444">MNWFLKGVRKGVRTEKTPSDVAPWSTELQFKGIEEESGVTSESLRCPTSAIGPGWIAERCVYCRRCYPHYQPTGNHRMGVVKRVEKRFQRSFYLYPIDVGTCGACNTELRLIASPQHDLTRFGIFFTNTPRHADALIVMGIMTKGMREAFRRAYEAMPEPKLVIALGACAISGGIFQTEKIEADVVIPGCPPSPYTILDALIRAKGGRGW</sequence>
<dbReference type="GO" id="GO:0051539">
    <property type="term" value="F:4 iron, 4 sulfur cluster binding"/>
    <property type="evidence" value="ECO:0007669"/>
    <property type="project" value="UniProtKB-KW"/>
</dbReference>
<dbReference type="GO" id="GO:0046872">
    <property type="term" value="F:metal ion binding"/>
    <property type="evidence" value="ECO:0007669"/>
    <property type="project" value="UniProtKB-KW"/>
</dbReference>
<dbReference type="SUPFAM" id="SSF56770">
    <property type="entry name" value="HydA/Nqo6-like"/>
    <property type="match status" value="1"/>
</dbReference>
<dbReference type="Proteomes" id="UP000240490">
    <property type="component" value="Unassembled WGS sequence"/>
</dbReference>
<keyword evidence="3" id="KW-0004">4Fe-4S</keyword>
<dbReference type="AlphaFoldDB" id="A0A2R6AYV7"/>
<evidence type="ECO:0000256" key="5">
    <source>
        <dbReference type="ARBA" id="ARBA00023004"/>
    </source>
</evidence>
<evidence type="ECO:0000313" key="8">
    <source>
        <dbReference type="EMBL" id="PSN91523.1"/>
    </source>
</evidence>
<keyword evidence="5" id="KW-0408">Iron</keyword>
<keyword evidence="6" id="KW-0411">Iron-sulfur</keyword>
<dbReference type="InterPro" id="IPR006137">
    <property type="entry name" value="NADH_UbQ_OxRdtase-like_20kDa"/>
</dbReference>
<dbReference type="EMBL" id="NEXJ01000045">
    <property type="protein sequence ID" value="PSN91523.1"/>
    <property type="molecule type" value="Genomic_DNA"/>
</dbReference>
<keyword evidence="4" id="KW-0479">Metal-binding</keyword>
<accession>A0A2R6AYV7</accession>
<dbReference type="Pfam" id="PF01058">
    <property type="entry name" value="Oxidored_q6"/>
    <property type="match status" value="1"/>
</dbReference>
<proteinExistence type="inferred from homology"/>
<evidence type="ECO:0000256" key="3">
    <source>
        <dbReference type="ARBA" id="ARBA00022485"/>
    </source>
</evidence>
<name>A0A2R6AYV7_9ARCH</name>
<protein>
    <submittedName>
        <fullName evidence="8">NADH:ubiquinone oxidoreductase</fullName>
    </submittedName>
</protein>
<evidence type="ECO:0000256" key="4">
    <source>
        <dbReference type="ARBA" id="ARBA00022723"/>
    </source>
</evidence>
<evidence type="ECO:0000256" key="1">
    <source>
        <dbReference type="ARBA" id="ARBA00001966"/>
    </source>
</evidence>
<feature type="domain" description="NADH:ubiquinone oxidoreductase-like 20kDa subunit" evidence="7">
    <location>
        <begin position="102"/>
        <end position="202"/>
    </location>
</feature>
<dbReference type="PANTHER" id="PTHR42989:SF1">
    <property type="entry name" value="FORMATE HYDROGENLYASE SUBUNIT 7-RELATED"/>
    <property type="match status" value="1"/>
</dbReference>
<reference evidence="8 9" key="1">
    <citation type="submission" date="2017-04" db="EMBL/GenBank/DDBJ databases">
        <title>Novel microbial lineages endemic to geothermal iron-oxide mats fill important gaps in the evolutionary history of Archaea.</title>
        <authorList>
            <person name="Jay Z.J."/>
            <person name="Beam J.P."/>
            <person name="Dlakic M."/>
            <person name="Rusch D.B."/>
            <person name="Kozubal M.A."/>
            <person name="Inskeep W.P."/>
        </authorList>
    </citation>
    <scope>NUCLEOTIDE SEQUENCE [LARGE SCALE GENOMIC DNA]</scope>
    <source>
        <strain evidence="8">ECH_B_SAG-M15</strain>
    </source>
</reference>
<evidence type="ECO:0000313" key="9">
    <source>
        <dbReference type="Proteomes" id="UP000240490"/>
    </source>
</evidence>
<evidence type="ECO:0000256" key="2">
    <source>
        <dbReference type="ARBA" id="ARBA00009173"/>
    </source>
</evidence>
<comment type="caution">
    <text evidence="8">The sequence shown here is derived from an EMBL/GenBank/DDBJ whole genome shotgun (WGS) entry which is preliminary data.</text>
</comment>
<evidence type="ECO:0000259" key="7">
    <source>
        <dbReference type="Pfam" id="PF01058"/>
    </source>
</evidence>
<gene>
    <name evidence="8" type="ORF">B9Q08_02650</name>
</gene>
<organism evidence="8 9">
    <name type="scientific">Candidatus Marsarchaeota G2 archaeon ECH_B_SAG-M15</name>
    <dbReference type="NCBI Taxonomy" id="1978162"/>
    <lineage>
        <taxon>Archaea</taxon>
        <taxon>Candidatus Marsarchaeota</taxon>
        <taxon>Candidatus Marsarchaeota group 2</taxon>
    </lineage>
</organism>
<dbReference type="Gene3D" id="3.40.50.12280">
    <property type="match status" value="1"/>
</dbReference>
<dbReference type="PANTHER" id="PTHR42989">
    <property type="entry name" value="HYDROGENASE-4 COMPONENT I"/>
    <property type="match status" value="1"/>
</dbReference>